<evidence type="ECO:0000313" key="5">
    <source>
        <dbReference type="Proteomes" id="UP000229681"/>
    </source>
</evidence>
<gene>
    <name evidence="4" type="ORF">CUN49_03620</name>
</gene>
<accession>A0A2M8PGX4</accession>
<dbReference type="GO" id="GO:0000160">
    <property type="term" value="P:phosphorelay signal transduction system"/>
    <property type="evidence" value="ECO:0007669"/>
    <property type="project" value="InterPro"/>
</dbReference>
<dbReference type="Pfam" id="PF00072">
    <property type="entry name" value="Response_reg"/>
    <property type="match status" value="1"/>
</dbReference>
<dbReference type="AlphaFoldDB" id="A0A2M8PGX4"/>
<dbReference type="InterPro" id="IPR001789">
    <property type="entry name" value="Sig_transdc_resp-reg_receiver"/>
</dbReference>
<reference evidence="4 5" key="1">
    <citation type="submission" date="2017-11" db="EMBL/GenBank/DDBJ databases">
        <title>Evolution of Phototrophy in the Chloroflexi Phylum Driven by Horizontal Gene Transfer.</title>
        <authorList>
            <person name="Ward L.M."/>
            <person name="Hemp J."/>
            <person name="Shih P.M."/>
            <person name="Mcglynn S.E."/>
            <person name="Fischer W."/>
        </authorList>
    </citation>
    <scope>NUCLEOTIDE SEQUENCE [LARGE SCALE GENOMIC DNA]</scope>
    <source>
        <strain evidence="4">JP3_13</strain>
    </source>
</reference>
<evidence type="ECO:0000259" key="3">
    <source>
        <dbReference type="PROSITE" id="PS50110"/>
    </source>
</evidence>
<dbReference type="SMART" id="SM00448">
    <property type="entry name" value="REC"/>
    <property type="match status" value="1"/>
</dbReference>
<name>A0A2M8PGX4_9CHLR</name>
<proteinExistence type="predicted"/>
<dbReference type="PROSITE" id="PS50110">
    <property type="entry name" value="RESPONSE_REGULATORY"/>
    <property type="match status" value="1"/>
</dbReference>
<dbReference type="Gene3D" id="3.40.50.2300">
    <property type="match status" value="1"/>
</dbReference>
<dbReference type="SUPFAM" id="SSF52172">
    <property type="entry name" value="CheY-like"/>
    <property type="match status" value="1"/>
</dbReference>
<dbReference type="Proteomes" id="UP000229681">
    <property type="component" value="Unassembled WGS sequence"/>
</dbReference>
<feature type="modified residue" description="4-aspartylphosphate" evidence="2">
    <location>
        <position position="58"/>
    </location>
</feature>
<dbReference type="CDD" id="cd00156">
    <property type="entry name" value="REC"/>
    <property type="match status" value="1"/>
</dbReference>
<dbReference type="InterPro" id="IPR050595">
    <property type="entry name" value="Bact_response_regulator"/>
</dbReference>
<protein>
    <recommendedName>
        <fullName evidence="3">Response regulatory domain-containing protein</fullName>
    </recommendedName>
</protein>
<feature type="domain" description="Response regulatory" evidence="3">
    <location>
        <begin position="9"/>
        <end position="124"/>
    </location>
</feature>
<dbReference type="EMBL" id="PGTM01000030">
    <property type="protein sequence ID" value="PJF36807.1"/>
    <property type="molecule type" value="Genomic_DNA"/>
</dbReference>
<keyword evidence="1 2" id="KW-0597">Phosphoprotein</keyword>
<dbReference type="InterPro" id="IPR011006">
    <property type="entry name" value="CheY-like_superfamily"/>
</dbReference>
<sequence>MSDANIHPKILVIDDDPAQCDMIAETLSAEGYRVRKANSGAEGLELFKADPPDMVVVDFAMPAMNGIEFVTAMRAIETRRTLVLMVAGYAQGFLAALDVSGGVDSYLIKPILKHDLLARVADLFAGRF</sequence>
<evidence type="ECO:0000313" key="4">
    <source>
        <dbReference type="EMBL" id="PJF36807.1"/>
    </source>
</evidence>
<dbReference type="PANTHER" id="PTHR44591:SF3">
    <property type="entry name" value="RESPONSE REGULATORY DOMAIN-CONTAINING PROTEIN"/>
    <property type="match status" value="1"/>
</dbReference>
<organism evidence="4 5">
    <name type="scientific">Candidatus Thermofonsia Clade 1 bacterium</name>
    <dbReference type="NCBI Taxonomy" id="2364210"/>
    <lineage>
        <taxon>Bacteria</taxon>
        <taxon>Bacillati</taxon>
        <taxon>Chloroflexota</taxon>
        <taxon>Candidatus Thermofontia</taxon>
        <taxon>Candidatus Thermofonsia Clade 1</taxon>
    </lineage>
</organism>
<evidence type="ECO:0000256" key="1">
    <source>
        <dbReference type="ARBA" id="ARBA00022553"/>
    </source>
</evidence>
<evidence type="ECO:0000256" key="2">
    <source>
        <dbReference type="PROSITE-ProRule" id="PRU00169"/>
    </source>
</evidence>
<comment type="caution">
    <text evidence="4">The sequence shown here is derived from an EMBL/GenBank/DDBJ whole genome shotgun (WGS) entry which is preliminary data.</text>
</comment>
<dbReference type="PANTHER" id="PTHR44591">
    <property type="entry name" value="STRESS RESPONSE REGULATOR PROTEIN 1"/>
    <property type="match status" value="1"/>
</dbReference>